<organism evidence="1 2">
    <name type="scientific">Eumeta variegata</name>
    <name type="common">Bagworm moth</name>
    <name type="synonym">Eumeta japonica</name>
    <dbReference type="NCBI Taxonomy" id="151549"/>
    <lineage>
        <taxon>Eukaryota</taxon>
        <taxon>Metazoa</taxon>
        <taxon>Ecdysozoa</taxon>
        <taxon>Arthropoda</taxon>
        <taxon>Hexapoda</taxon>
        <taxon>Insecta</taxon>
        <taxon>Pterygota</taxon>
        <taxon>Neoptera</taxon>
        <taxon>Endopterygota</taxon>
        <taxon>Lepidoptera</taxon>
        <taxon>Glossata</taxon>
        <taxon>Ditrysia</taxon>
        <taxon>Tineoidea</taxon>
        <taxon>Psychidae</taxon>
        <taxon>Oiketicinae</taxon>
        <taxon>Eumeta</taxon>
    </lineage>
</organism>
<gene>
    <name evidence="1" type="ORF">EVAR_63220_1</name>
</gene>
<keyword evidence="2" id="KW-1185">Reference proteome</keyword>
<comment type="caution">
    <text evidence="1">The sequence shown here is derived from an EMBL/GenBank/DDBJ whole genome shotgun (WGS) entry which is preliminary data.</text>
</comment>
<dbReference type="Proteomes" id="UP000299102">
    <property type="component" value="Unassembled WGS sequence"/>
</dbReference>
<protein>
    <submittedName>
        <fullName evidence="1">Uncharacterized protein</fullName>
    </submittedName>
</protein>
<sequence>MVVELIEQVSSTGGIDRPSANRFLILSTTYTSKRQKQQKRWDNLSRADDSGLHAELAYYVISALHLWLPKYRRIREQDNVYSA</sequence>
<accession>A0A4C1ZC84</accession>
<dbReference type="EMBL" id="BGZK01001792">
    <property type="protein sequence ID" value="GBP86391.1"/>
    <property type="molecule type" value="Genomic_DNA"/>
</dbReference>
<dbReference type="AlphaFoldDB" id="A0A4C1ZC84"/>
<evidence type="ECO:0000313" key="2">
    <source>
        <dbReference type="Proteomes" id="UP000299102"/>
    </source>
</evidence>
<name>A0A4C1ZC84_EUMVA</name>
<proteinExistence type="predicted"/>
<evidence type="ECO:0000313" key="1">
    <source>
        <dbReference type="EMBL" id="GBP86391.1"/>
    </source>
</evidence>
<reference evidence="1 2" key="1">
    <citation type="journal article" date="2019" name="Commun. Biol.">
        <title>The bagworm genome reveals a unique fibroin gene that provides high tensile strength.</title>
        <authorList>
            <person name="Kono N."/>
            <person name="Nakamura H."/>
            <person name="Ohtoshi R."/>
            <person name="Tomita M."/>
            <person name="Numata K."/>
            <person name="Arakawa K."/>
        </authorList>
    </citation>
    <scope>NUCLEOTIDE SEQUENCE [LARGE SCALE GENOMIC DNA]</scope>
</reference>